<proteinExistence type="predicted"/>
<dbReference type="GO" id="GO:0004519">
    <property type="term" value="F:endonuclease activity"/>
    <property type="evidence" value="ECO:0007669"/>
    <property type="project" value="UniProtKB-KW"/>
</dbReference>
<feature type="domain" description="Calcineurin-like phosphoesterase" evidence="1">
    <location>
        <begin position="26"/>
        <end position="153"/>
    </location>
</feature>
<reference evidence="2 3" key="1">
    <citation type="submission" date="2019-08" db="EMBL/GenBank/DDBJ databases">
        <title>Lewinella sp. strain SSH13 Genome sequencing and assembly.</title>
        <authorList>
            <person name="Kim I."/>
        </authorList>
    </citation>
    <scope>NUCLEOTIDE SEQUENCE [LARGE SCALE GENOMIC DNA]</scope>
    <source>
        <strain evidence="2 3">SSH13</strain>
    </source>
</reference>
<evidence type="ECO:0000313" key="3">
    <source>
        <dbReference type="Proteomes" id="UP000321907"/>
    </source>
</evidence>
<dbReference type="PIRSF" id="PIRSF000887">
    <property type="entry name" value="Pesterase_MJ0037"/>
    <property type="match status" value="1"/>
</dbReference>
<dbReference type="InterPro" id="IPR026336">
    <property type="entry name" value="PdeM-like"/>
</dbReference>
<dbReference type="PANTHER" id="PTHR39323:SF1">
    <property type="entry name" value="BLR1149 PROTEIN"/>
    <property type="match status" value="1"/>
</dbReference>
<dbReference type="EC" id="3.1.-.-" evidence="2"/>
<dbReference type="PANTHER" id="PTHR39323">
    <property type="entry name" value="BLR1149 PROTEIN"/>
    <property type="match status" value="1"/>
</dbReference>
<dbReference type="Gene3D" id="3.60.21.10">
    <property type="match status" value="1"/>
</dbReference>
<keyword evidence="3" id="KW-1185">Reference proteome</keyword>
<sequence>MMLNLKGQNLHLSPDKAIFWEEQHSLIMADLHLGKAAHFRKKGLAVPPQILEDNLTRLRELIELYSPERVLFLGDLFHSRLNKVWEVFTSFLEDHAEVDFVLVKGNHDILPAEAYENSALQIYPDTLLEPPFVFSHYPLEEEVPGYYNFYGHIHPGVTLGGRGRQSVKLPCYFFEPTRAVLPAFGAFTGLSMISPGAGDQVFVIVEGEVMEV</sequence>
<dbReference type="InterPro" id="IPR024173">
    <property type="entry name" value="Pesterase_MJ0037-like"/>
</dbReference>
<keyword evidence="2" id="KW-0540">Nuclease</keyword>
<organism evidence="2 3">
    <name type="scientific">Neolewinella aurantiaca</name>
    <dbReference type="NCBI Taxonomy" id="2602767"/>
    <lineage>
        <taxon>Bacteria</taxon>
        <taxon>Pseudomonadati</taxon>
        <taxon>Bacteroidota</taxon>
        <taxon>Saprospiria</taxon>
        <taxon>Saprospirales</taxon>
        <taxon>Lewinellaceae</taxon>
        <taxon>Neolewinella</taxon>
    </lineage>
</organism>
<dbReference type="Pfam" id="PF00149">
    <property type="entry name" value="Metallophos"/>
    <property type="match status" value="1"/>
</dbReference>
<dbReference type="OrthoDB" id="9795838at2"/>
<dbReference type="RefSeq" id="WP_147929176.1">
    <property type="nucleotide sequence ID" value="NZ_VOXD01000003.1"/>
</dbReference>
<keyword evidence="2" id="KW-0436">Ligase</keyword>
<gene>
    <name evidence="2" type="primary">pdeM</name>
    <name evidence="2" type="ORF">FUA23_02710</name>
</gene>
<dbReference type="InterPro" id="IPR004843">
    <property type="entry name" value="Calcineurin-like_PHP"/>
</dbReference>
<accession>A0A5C7FSU4</accession>
<dbReference type="InterPro" id="IPR029052">
    <property type="entry name" value="Metallo-depent_PP-like"/>
</dbReference>
<dbReference type="AlphaFoldDB" id="A0A5C7FSU4"/>
<name>A0A5C7FSU4_9BACT</name>
<dbReference type="GO" id="GO:0016874">
    <property type="term" value="F:ligase activity"/>
    <property type="evidence" value="ECO:0007669"/>
    <property type="project" value="UniProtKB-KW"/>
</dbReference>
<dbReference type="EMBL" id="VOXD01000003">
    <property type="protein sequence ID" value="TXF91157.1"/>
    <property type="molecule type" value="Genomic_DNA"/>
</dbReference>
<dbReference type="NCBIfam" id="TIGR04123">
    <property type="entry name" value="P_estr_lig_assc"/>
    <property type="match status" value="1"/>
</dbReference>
<protein>
    <submittedName>
        <fullName evidence="2">Ligase-associated DNA damage response endonuclease PdeM</fullName>
        <ecNumber evidence="2">3.1.-.-</ecNumber>
    </submittedName>
</protein>
<evidence type="ECO:0000313" key="2">
    <source>
        <dbReference type="EMBL" id="TXF91157.1"/>
    </source>
</evidence>
<dbReference type="Proteomes" id="UP000321907">
    <property type="component" value="Unassembled WGS sequence"/>
</dbReference>
<dbReference type="GO" id="GO:0016787">
    <property type="term" value="F:hydrolase activity"/>
    <property type="evidence" value="ECO:0007669"/>
    <property type="project" value="UniProtKB-KW"/>
</dbReference>
<comment type="caution">
    <text evidence="2">The sequence shown here is derived from an EMBL/GenBank/DDBJ whole genome shotgun (WGS) entry which is preliminary data.</text>
</comment>
<keyword evidence="2" id="KW-0255">Endonuclease</keyword>
<keyword evidence="2" id="KW-0378">Hydrolase</keyword>
<dbReference type="SUPFAM" id="SSF56300">
    <property type="entry name" value="Metallo-dependent phosphatases"/>
    <property type="match status" value="1"/>
</dbReference>
<evidence type="ECO:0000259" key="1">
    <source>
        <dbReference type="Pfam" id="PF00149"/>
    </source>
</evidence>